<dbReference type="InterPro" id="IPR011089">
    <property type="entry name" value="GmrSD_C"/>
</dbReference>
<dbReference type="STRING" id="1921764.BSR28_02055"/>
<sequence length="256" mass="28709">MSPRRHRRIADLLSLLLTLALSAYLLVPGLGLDLLKLEKRFGWSVPTPWSEPAKPVGNDLAQAIESLRVRGGKYESTHSYHRDVFGQAWADEDHNGCDTRNDILARDLKEVTYKNPARPCKVMSGTLAEPYTGQIMHFQRGPKTSPLVQIDHVVALGDAWRSGAETWDLARRQKFANDPLNLLATEGQANEDKGSMSADQWLPPDTNYHCAYVARQVAVKSKWNLSVTKPELNTFRKVLRGCPGQHLPQDLNQVHP</sequence>
<dbReference type="AlphaFoldDB" id="A0A1Q5PPI4"/>
<dbReference type="Proteomes" id="UP000186785">
    <property type="component" value="Unassembled WGS sequence"/>
</dbReference>
<evidence type="ECO:0000313" key="2">
    <source>
        <dbReference type="EMBL" id="OKL49464.1"/>
    </source>
</evidence>
<comment type="caution">
    <text evidence="2">The sequence shown here is derived from an EMBL/GenBank/DDBJ whole genome shotgun (WGS) entry which is preliminary data.</text>
</comment>
<feature type="domain" description="GmrSD restriction endonucleases C-terminal" evidence="1">
    <location>
        <begin position="98"/>
        <end position="234"/>
    </location>
</feature>
<evidence type="ECO:0000313" key="3">
    <source>
        <dbReference type="Proteomes" id="UP000186785"/>
    </source>
</evidence>
<dbReference type="PANTHER" id="PTHR24094">
    <property type="entry name" value="SECRETED PROTEIN"/>
    <property type="match status" value="1"/>
</dbReference>
<protein>
    <recommendedName>
        <fullName evidence="1">GmrSD restriction endonucleases C-terminal domain-containing protein</fullName>
    </recommendedName>
</protein>
<proteinExistence type="predicted"/>
<gene>
    <name evidence="2" type="ORF">BSR29_00420</name>
</gene>
<dbReference type="Pfam" id="PF07510">
    <property type="entry name" value="GmrSD_C"/>
    <property type="match status" value="1"/>
</dbReference>
<organism evidence="2 3">
    <name type="scientific">Boudabousia liubingyangii</name>
    <dbReference type="NCBI Taxonomy" id="1921764"/>
    <lineage>
        <taxon>Bacteria</taxon>
        <taxon>Bacillati</taxon>
        <taxon>Actinomycetota</taxon>
        <taxon>Actinomycetes</taxon>
        <taxon>Actinomycetales</taxon>
        <taxon>Actinomycetaceae</taxon>
        <taxon>Boudabousia</taxon>
    </lineage>
</organism>
<dbReference type="RefSeq" id="WP_073708354.1">
    <property type="nucleotide sequence ID" value="NZ_MQSV01000001.1"/>
</dbReference>
<dbReference type="PANTHER" id="PTHR24094:SF15">
    <property type="entry name" value="AMP-DEPENDENT SYNTHETASE_LIGASE DOMAIN-CONTAINING PROTEIN-RELATED"/>
    <property type="match status" value="1"/>
</dbReference>
<accession>A0A1Q5PPI4</accession>
<keyword evidence="3" id="KW-1185">Reference proteome</keyword>
<dbReference type="OrthoDB" id="5196645at2"/>
<evidence type="ECO:0000259" key="1">
    <source>
        <dbReference type="Pfam" id="PF07510"/>
    </source>
</evidence>
<reference evidence="2 3" key="1">
    <citation type="submission" date="2016-11" db="EMBL/GenBank/DDBJ databases">
        <title>Actinomyces gypaetusis sp. nov. isolated from the vulture Gypaetus barbatus in Qinghai Tibet Plateau China.</title>
        <authorList>
            <person name="Meng X."/>
        </authorList>
    </citation>
    <scope>NUCLEOTIDE SEQUENCE [LARGE SCALE GENOMIC DNA]</scope>
    <source>
        <strain evidence="2 3">VUL4_2</strain>
    </source>
</reference>
<dbReference type="EMBL" id="MQSV01000001">
    <property type="protein sequence ID" value="OKL49464.1"/>
    <property type="molecule type" value="Genomic_DNA"/>
</dbReference>
<name>A0A1Q5PPI4_9ACTO</name>